<dbReference type="Gene3D" id="3.90.79.10">
    <property type="entry name" value="Nucleoside Triphosphate Pyrophosphohydrolase"/>
    <property type="match status" value="1"/>
</dbReference>
<evidence type="ECO:0000256" key="2">
    <source>
        <dbReference type="ARBA" id="ARBA00005582"/>
    </source>
</evidence>
<protein>
    <submittedName>
        <fullName evidence="6">NUDIX domain-containing protein</fullName>
    </submittedName>
</protein>
<dbReference type="CDD" id="cd04673">
    <property type="entry name" value="NUDIX_ADPRase"/>
    <property type="match status" value="1"/>
</dbReference>
<dbReference type="PROSITE" id="PS00893">
    <property type="entry name" value="NUDIX_BOX"/>
    <property type="match status" value="1"/>
</dbReference>
<dbReference type="PRINTS" id="PR00502">
    <property type="entry name" value="NUDIXFAMILY"/>
</dbReference>
<name>A0ABP8ULS8_9ACTN</name>
<gene>
    <name evidence="6" type="ORF">GCM10023196_064040</name>
</gene>
<evidence type="ECO:0000256" key="3">
    <source>
        <dbReference type="ARBA" id="ARBA00022801"/>
    </source>
</evidence>
<dbReference type="PANTHER" id="PTHR43046:SF14">
    <property type="entry name" value="MUTT_NUDIX FAMILY PROTEIN"/>
    <property type="match status" value="1"/>
</dbReference>
<evidence type="ECO:0000313" key="6">
    <source>
        <dbReference type="EMBL" id="GAA4632081.1"/>
    </source>
</evidence>
<keyword evidence="7" id="KW-1185">Reference proteome</keyword>
<proteinExistence type="inferred from homology"/>
<evidence type="ECO:0000256" key="1">
    <source>
        <dbReference type="ARBA" id="ARBA00001946"/>
    </source>
</evidence>
<reference evidence="7" key="1">
    <citation type="journal article" date="2019" name="Int. J. Syst. Evol. Microbiol.">
        <title>The Global Catalogue of Microorganisms (GCM) 10K type strain sequencing project: providing services to taxonomists for standard genome sequencing and annotation.</title>
        <authorList>
            <consortium name="The Broad Institute Genomics Platform"/>
            <consortium name="The Broad Institute Genome Sequencing Center for Infectious Disease"/>
            <person name="Wu L."/>
            <person name="Ma J."/>
        </authorList>
    </citation>
    <scope>NUCLEOTIDE SEQUENCE [LARGE SCALE GENOMIC DNA]</scope>
    <source>
        <strain evidence="7">JCM 17939</strain>
    </source>
</reference>
<dbReference type="SUPFAM" id="SSF55811">
    <property type="entry name" value="Nudix"/>
    <property type="match status" value="1"/>
</dbReference>
<feature type="domain" description="Nudix hydrolase" evidence="5">
    <location>
        <begin position="1"/>
        <end position="129"/>
    </location>
</feature>
<dbReference type="EMBL" id="BAABHK010000010">
    <property type="protein sequence ID" value="GAA4632081.1"/>
    <property type="molecule type" value="Genomic_DNA"/>
</dbReference>
<evidence type="ECO:0000256" key="4">
    <source>
        <dbReference type="RuleBase" id="RU003476"/>
    </source>
</evidence>
<dbReference type="PROSITE" id="PS51462">
    <property type="entry name" value="NUDIX"/>
    <property type="match status" value="1"/>
</dbReference>
<dbReference type="PANTHER" id="PTHR43046">
    <property type="entry name" value="GDP-MANNOSE MANNOSYL HYDROLASE"/>
    <property type="match status" value="1"/>
</dbReference>
<dbReference type="InterPro" id="IPR000086">
    <property type="entry name" value="NUDIX_hydrolase_dom"/>
</dbReference>
<dbReference type="InterPro" id="IPR020476">
    <property type="entry name" value="Nudix_hydrolase"/>
</dbReference>
<evidence type="ECO:0000313" key="7">
    <source>
        <dbReference type="Proteomes" id="UP001501442"/>
    </source>
</evidence>
<dbReference type="Proteomes" id="UP001501442">
    <property type="component" value="Unassembled WGS sequence"/>
</dbReference>
<dbReference type="InterPro" id="IPR015797">
    <property type="entry name" value="NUDIX_hydrolase-like_dom_sf"/>
</dbReference>
<dbReference type="RefSeq" id="WP_345435080.1">
    <property type="nucleotide sequence ID" value="NZ_BAABHK010000010.1"/>
</dbReference>
<evidence type="ECO:0000259" key="5">
    <source>
        <dbReference type="PROSITE" id="PS51462"/>
    </source>
</evidence>
<comment type="caution">
    <text evidence="6">The sequence shown here is derived from an EMBL/GenBank/DDBJ whole genome shotgun (WGS) entry which is preliminary data.</text>
</comment>
<comment type="cofactor">
    <cofactor evidence="1">
        <name>Mg(2+)</name>
        <dbReference type="ChEBI" id="CHEBI:18420"/>
    </cofactor>
</comment>
<organism evidence="6 7">
    <name type="scientific">Actinoallomurus vinaceus</name>
    <dbReference type="NCBI Taxonomy" id="1080074"/>
    <lineage>
        <taxon>Bacteria</taxon>
        <taxon>Bacillati</taxon>
        <taxon>Actinomycetota</taxon>
        <taxon>Actinomycetes</taxon>
        <taxon>Streptosporangiales</taxon>
        <taxon>Thermomonosporaceae</taxon>
        <taxon>Actinoallomurus</taxon>
    </lineage>
</organism>
<keyword evidence="3 4" id="KW-0378">Hydrolase</keyword>
<sequence length="133" mass="13834">MRVRCVGAIVHDAHGRLLVIQRGHPPGEGEWSLPGGRAEPGETDAAAVIRELAEETGLQVEPGPLVGSVDRTGPGGVTYDIRDYAATVTGGVLRAGDDARAARWVDAEELAALPTTTGLIETLTSWGALPTTD</sequence>
<accession>A0ABP8ULS8</accession>
<dbReference type="Pfam" id="PF00293">
    <property type="entry name" value="NUDIX"/>
    <property type="match status" value="1"/>
</dbReference>
<comment type="similarity">
    <text evidence="2 4">Belongs to the Nudix hydrolase family.</text>
</comment>
<dbReference type="InterPro" id="IPR020084">
    <property type="entry name" value="NUDIX_hydrolase_CS"/>
</dbReference>